<feature type="region of interest" description="Disordered" evidence="1">
    <location>
        <begin position="1"/>
        <end position="72"/>
    </location>
</feature>
<gene>
    <name evidence="3" type="ORF">ASIM_LOCUS17090</name>
</gene>
<keyword evidence="2" id="KW-0812">Transmembrane</keyword>
<evidence type="ECO:0000256" key="1">
    <source>
        <dbReference type="SAM" id="MobiDB-lite"/>
    </source>
</evidence>
<reference evidence="3 4" key="2">
    <citation type="submission" date="2018-11" db="EMBL/GenBank/DDBJ databases">
        <authorList>
            <consortium name="Pathogen Informatics"/>
        </authorList>
    </citation>
    <scope>NUCLEOTIDE SEQUENCE [LARGE SCALE GENOMIC DNA]</scope>
</reference>
<dbReference type="AlphaFoldDB" id="A0A0M3K9P1"/>
<reference evidence="5" key="1">
    <citation type="submission" date="2017-02" db="UniProtKB">
        <authorList>
            <consortium name="WormBaseParasite"/>
        </authorList>
    </citation>
    <scope>IDENTIFICATION</scope>
</reference>
<evidence type="ECO:0000313" key="5">
    <source>
        <dbReference type="WBParaSite" id="ASIM_0001768501-mRNA-1"/>
    </source>
</evidence>
<keyword evidence="2" id="KW-0472">Membrane</keyword>
<protein>
    <submittedName>
        <fullName evidence="5">Solute carrier family 35 member F6 (inferred by orthology to a human protein)</fullName>
    </submittedName>
</protein>
<proteinExistence type="predicted"/>
<evidence type="ECO:0000313" key="3">
    <source>
        <dbReference type="EMBL" id="VDK59473.1"/>
    </source>
</evidence>
<dbReference type="EMBL" id="UYRR01033730">
    <property type="protein sequence ID" value="VDK59473.1"/>
    <property type="molecule type" value="Genomic_DNA"/>
</dbReference>
<dbReference type="OrthoDB" id="29773at2759"/>
<dbReference type="WBParaSite" id="ASIM_0001768501-mRNA-1">
    <property type="protein sequence ID" value="ASIM_0001768501-mRNA-1"/>
    <property type="gene ID" value="ASIM_0001768501"/>
</dbReference>
<evidence type="ECO:0000313" key="4">
    <source>
        <dbReference type="Proteomes" id="UP000267096"/>
    </source>
</evidence>
<feature type="transmembrane region" description="Helical" evidence="2">
    <location>
        <begin position="81"/>
        <end position="112"/>
    </location>
</feature>
<sequence length="224" mass="24355">MSEERDVSLEGDVADTDIMPSAPPLKDEEDFKSPSADGKQVSSLMEDAKGLSLDKEHDAEANKKPAPEPVMGAVDKPPNKFFLITLATLFQADVMFVGEVCCMLAYLVSLMIQRYQWRRRKANHVCTAGSGSVSGTLMGSVLDSEKRDSAVSGSEWSTCDSVTTCQSCYADVNTCEVCNSECPTVPRFNWFLFAIPAFCDVVATSIQYVGLVLTSAASYQMLRG</sequence>
<feature type="compositionally biased region" description="Basic and acidic residues" evidence="1">
    <location>
        <begin position="46"/>
        <end position="66"/>
    </location>
</feature>
<organism evidence="5">
    <name type="scientific">Anisakis simplex</name>
    <name type="common">Herring worm</name>
    <dbReference type="NCBI Taxonomy" id="6269"/>
    <lineage>
        <taxon>Eukaryota</taxon>
        <taxon>Metazoa</taxon>
        <taxon>Ecdysozoa</taxon>
        <taxon>Nematoda</taxon>
        <taxon>Chromadorea</taxon>
        <taxon>Rhabditida</taxon>
        <taxon>Spirurina</taxon>
        <taxon>Ascaridomorpha</taxon>
        <taxon>Ascaridoidea</taxon>
        <taxon>Anisakidae</taxon>
        <taxon>Anisakis</taxon>
        <taxon>Anisakis simplex complex</taxon>
    </lineage>
</organism>
<accession>A0A0M3K9P1</accession>
<evidence type="ECO:0000256" key="2">
    <source>
        <dbReference type="SAM" id="Phobius"/>
    </source>
</evidence>
<name>A0A0M3K9P1_ANISI</name>
<dbReference type="Proteomes" id="UP000267096">
    <property type="component" value="Unassembled WGS sequence"/>
</dbReference>
<keyword evidence="2" id="KW-1133">Transmembrane helix</keyword>
<keyword evidence="4" id="KW-1185">Reference proteome</keyword>